<dbReference type="EMBL" id="CP007142">
    <property type="protein sequence ID" value="AJQ92430.1"/>
    <property type="molecule type" value="Genomic_DNA"/>
</dbReference>
<gene>
    <name evidence="1" type="ORF">YC6258_00380</name>
</gene>
<sequence>MATQNSSEFQSGGDYDTQYQHPFDEEIQFLTRLARQHHVRHVLDVCCGTGITEIMQLCHRRLLF</sequence>
<dbReference type="RefSeq" id="WP_044615491.1">
    <property type="nucleotide sequence ID" value="NZ_CP007142.1"/>
</dbReference>
<name>A0A0C5UYN9_9GAMM</name>
<reference evidence="1 2" key="1">
    <citation type="submission" date="2014-01" db="EMBL/GenBank/DDBJ databases">
        <title>Full genme sequencing of cellulolytic bacterium Gynuella sunshinyii YC6258T gen. nov., sp. nov.</title>
        <authorList>
            <person name="Khan H."/>
            <person name="Chung E.J."/>
            <person name="Chung Y.R."/>
        </authorList>
    </citation>
    <scope>NUCLEOTIDE SEQUENCE [LARGE SCALE GENOMIC DNA]</scope>
    <source>
        <strain evidence="1 2">YC6258</strain>
    </source>
</reference>
<dbReference type="STRING" id="1445510.YC6258_00380"/>
<evidence type="ECO:0000313" key="1">
    <source>
        <dbReference type="EMBL" id="AJQ92430.1"/>
    </source>
</evidence>
<organism evidence="1 2">
    <name type="scientific">Gynuella sunshinyii YC6258</name>
    <dbReference type="NCBI Taxonomy" id="1445510"/>
    <lineage>
        <taxon>Bacteria</taxon>
        <taxon>Pseudomonadati</taxon>
        <taxon>Pseudomonadota</taxon>
        <taxon>Gammaproteobacteria</taxon>
        <taxon>Oceanospirillales</taxon>
        <taxon>Saccharospirillaceae</taxon>
        <taxon>Gynuella</taxon>
    </lineage>
</organism>
<dbReference type="Gene3D" id="3.40.50.150">
    <property type="entry name" value="Vaccinia Virus protein VP39"/>
    <property type="match status" value="1"/>
</dbReference>
<dbReference type="InterPro" id="IPR029063">
    <property type="entry name" value="SAM-dependent_MTases_sf"/>
</dbReference>
<proteinExistence type="predicted"/>
<dbReference type="KEGG" id="gsn:YC6258_00380"/>
<keyword evidence="2" id="KW-1185">Reference proteome</keyword>
<dbReference type="Proteomes" id="UP000032266">
    <property type="component" value="Chromosome"/>
</dbReference>
<dbReference type="HOGENOM" id="CLU_2861464_0_0_6"/>
<dbReference type="OrthoDB" id="9795085at2"/>
<accession>A0A0C5UYN9</accession>
<dbReference type="AlphaFoldDB" id="A0A0C5UYN9"/>
<evidence type="ECO:0000313" key="2">
    <source>
        <dbReference type="Proteomes" id="UP000032266"/>
    </source>
</evidence>
<dbReference type="SUPFAM" id="SSF53335">
    <property type="entry name" value="S-adenosyl-L-methionine-dependent methyltransferases"/>
    <property type="match status" value="1"/>
</dbReference>
<protein>
    <submittedName>
        <fullName evidence="1">Uncharacterized protein</fullName>
    </submittedName>
</protein>